<gene>
    <name evidence="1" type="ORF">PHMEG_00022813</name>
</gene>
<evidence type="ECO:0000313" key="1">
    <source>
        <dbReference type="EMBL" id="OWZ05151.1"/>
    </source>
</evidence>
<dbReference type="EMBL" id="NBNE01004584">
    <property type="protein sequence ID" value="OWZ05151.1"/>
    <property type="molecule type" value="Genomic_DNA"/>
</dbReference>
<reference evidence="2" key="1">
    <citation type="submission" date="2017-03" db="EMBL/GenBank/DDBJ databases">
        <title>Phytopthora megakarya and P. palmivora, two closely related causual agents of cacao black pod achieved similar genome size and gene model numbers by different mechanisms.</title>
        <authorList>
            <person name="Ali S."/>
            <person name="Shao J."/>
            <person name="Larry D.J."/>
            <person name="Kronmiller B."/>
            <person name="Shen D."/>
            <person name="Strem M.D."/>
            <person name="Melnick R.L."/>
            <person name="Guiltinan M.J."/>
            <person name="Tyler B.M."/>
            <person name="Meinhardt L.W."/>
            <person name="Bailey B.A."/>
        </authorList>
    </citation>
    <scope>NUCLEOTIDE SEQUENCE [LARGE SCALE GENOMIC DNA]</scope>
    <source>
        <strain evidence="2">zdho120</strain>
    </source>
</reference>
<keyword evidence="2" id="KW-1185">Reference proteome</keyword>
<sequence>MVGAAEKTPRHTLTAHEKHLCLEAMLSDHHERRLRHAEQKSTTGEAKEIKQKEYHEAYDGGDGDCGV</sequence>
<dbReference type="AlphaFoldDB" id="A0A225VHU3"/>
<protein>
    <submittedName>
        <fullName evidence="1">Uncharacterized protein</fullName>
    </submittedName>
</protein>
<dbReference type="Proteomes" id="UP000198211">
    <property type="component" value="Unassembled WGS sequence"/>
</dbReference>
<comment type="caution">
    <text evidence="1">The sequence shown here is derived from an EMBL/GenBank/DDBJ whole genome shotgun (WGS) entry which is preliminary data.</text>
</comment>
<evidence type="ECO:0000313" key="2">
    <source>
        <dbReference type="Proteomes" id="UP000198211"/>
    </source>
</evidence>
<proteinExistence type="predicted"/>
<name>A0A225VHU3_9STRA</name>
<accession>A0A225VHU3</accession>
<organism evidence="1 2">
    <name type="scientific">Phytophthora megakarya</name>
    <dbReference type="NCBI Taxonomy" id="4795"/>
    <lineage>
        <taxon>Eukaryota</taxon>
        <taxon>Sar</taxon>
        <taxon>Stramenopiles</taxon>
        <taxon>Oomycota</taxon>
        <taxon>Peronosporomycetes</taxon>
        <taxon>Peronosporales</taxon>
        <taxon>Peronosporaceae</taxon>
        <taxon>Phytophthora</taxon>
    </lineage>
</organism>
<dbReference type="OrthoDB" id="127607at2759"/>